<dbReference type="AlphaFoldDB" id="A0A0Q0KAL5"/>
<name>A0A0Q0KAL5_9PSED</name>
<comment type="caution">
    <text evidence="1">The sequence shown here is derived from an EMBL/GenBank/DDBJ whole genome shotgun (WGS) entry which is preliminary data.</text>
</comment>
<keyword evidence="1" id="KW-0808">Transferase</keyword>
<organism evidence="1 2">
    <name type="scientific">Pseudomonas syringae pv. viburni</name>
    <dbReference type="NCBI Taxonomy" id="251703"/>
    <lineage>
        <taxon>Bacteria</taxon>
        <taxon>Pseudomonadati</taxon>
        <taxon>Pseudomonadota</taxon>
        <taxon>Gammaproteobacteria</taxon>
        <taxon>Pseudomonadales</taxon>
        <taxon>Pseudomonadaceae</taxon>
        <taxon>Pseudomonas</taxon>
    </lineage>
</organism>
<proteinExistence type="predicted"/>
<dbReference type="EMBL" id="LJRR01000053">
    <property type="protein sequence ID" value="KPZ24135.1"/>
    <property type="molecule type" value="Genomic_DNA"/>
</dbReference>
<evidence type="ECO:0000313" key="1">
    <source>
        <dbReference type="EMBL" id="KPZ24135.1"/>
    </source>
</evidence>
<accession>A0A0Q0KAL5</accession>
<gene>
    <name evidence="1" type="ORF">ALO40_200289</name>
</gene>
<dbReference type="GO" id="GO:0016740">
    <property type="term" value="F:transferase activity"/>
    <property type="evidence" value="ECO:0007669"/>
    <property type="project" value="UniProtKB-KW"/>
</dbReference>
<evidence type="ECO:0000313" key="2">
    <source>
        <dbReference type="Proteomes" id="UP000050317"/>
    </source>
</evidence>
<dbReference type="PATRIC" id="fig|251703.9.peg.5130"/>
<reference evidence="1 2" key="1">
    <citation type="submission" date="2015-09" db="EMBL/GenBank/DDBJ databases">
        <title>Genome announcement of multiple Pseudomonas syringae strains.</title>
        <authorList>
            <person name="Thakur S."/>
            <person name="Wang P.W."/>
            <person name="Gong Y."/>
            <person name="Weir B.S."/>
            <person name="Guttman D.S."/>
        </authorList>
    </citation>
    <scope>NUCLEOTIDE SEQUENCE [LARGE SCALE GENOMIC DNA]</scope>
    <source>
        <strain evidence="1 2">ICMP3963</strain>
    </source>
</reference>
<protein>
    <submittedName>
        <fullName evidence="1">GNAT family acetyltransferase</fullName>
    </submittedName>
</protein>
<sequence length="76" mass="9373">MRWYNNEHRHSRIRFVTPAERHRGLDHQVLARRDELYERAKEKKPERWSGRTRNWEPIGTVLLNPDREQQIEKRAA</sequence>
<dbReference type="Proteomes" id="UP000050317">
    <property type="component" value="Unassembled WGS sequence"/>
</dbReference>